<evidence type="ECO:0000259" key="4">
    <source>
        <dbReference type="PROSITE" id="PS50102"/>
    </source>
</evidence>
<dbReference type="Gene3D" id="3.30.70.330">
    <property type="match status" value="1"/>
</dbReference>
<comment type="caution">
    <text evidence="5">The sequence shown here is derived from an EMBL/GenBank/DDBJ whole genome shotgun (WGS) entry which is preliminary data.</text>
</comment>
<evidence type="ECO:0000313" key="5">
    <source>
        <dbReference type="EMBL" id="PIL23256.1"/>
    </source>
</evidence>
<dbReference type="EMBL" id="AYKW01000068">
    <property type="protein sequence ID" value="PIL23256.1"/>
    <property type="molecule type" value="Genomic_DNA"/>
</dbReference>
<dbReference type="STRING" id="1077348.A0A2G8RP26"/>
<dbReference type="PROSITE" id="PS50102">
    <property type="entry name" value="RRM"/>
    <property type="match status" value="1"/>
</dbReference>
<feature type="region of interest" description="Disordered" evidence="3">
    <location>
        <begin position="1"/>
        <end position="60"/>
    </location>
</feature>
<keyword evidence="6" id="KW-1185">Reference proteome</keyword>
<dbReference type="Pfam" id="PF13865">
    <property type="entry name" value="FoP_duplication"/>
    <property type="match status" value="1"/>
</dbReference>
<reference evidence="5 6" key="1">
    <citation type="journal article" date="2015" name="Sci. Rep.">
        <title>Chromosome-level genome map provides insights into diverse defense mechanisms in the medicinal fungus Ganoderma sinense.</title>
        <authorList>
            <person name="Zhu Y."/>
            <person name="Xu J."/>
            <person name="Sun C."/>
            <person name="Zhou S."/>
            <person name="Xu H."/>
            <person name="Nelson D.R."/>
            <person name="Qian J."/>
            <person name="Song J."/>
            <person name="Luo H."/>
            <person name="Xiang L."/>
            <person name="Li Y."/>
            <person name="Xu Z."/>
            <person name="Ji A."/>
            <person name="Wang L."/>
            <person name="Lu S."/>
            <person name="Hayward A."/>
            <person name="Sun W."/>
            <person name="Li X."/>
            <person name="Schwartz D.C."/>
            <person name="Wang Y."/>
            <person name="Chen S."/>
        </authorList>
    </citation>
    <scope>NUCLEOTIDE SEQUENCE [LARGE SCALE GENOMIC DNA]</scope>
    <source>
        <strain evidence="5 6">ZZ0214-1</strain>
    </source>
</reference>
<proteinExistence type="predicted"/>
<accession>A0A2G8RP26</accession>
<dbReference type="GO" id="GO:0005634">
    <property type="term" value="C:nucleus"/>
    <property type="evidence" value="ECO:0007669"/>
    <property type="project" value="TreeGrafter"/>
</dbReference>
<feature type="domain" description="RRM" evidence="4">
    <location>
        <begin position="63"/>
        <end position="142"/>
    </location>
</feature>
<dbReference type="InterPro" id="IPR012677">
    <property type="entry name" value="Nucleotide-bd_a/b_plait_sf"/>
</dbReference>
<feature type="region of interest" description="Disordered" evidence="3">
    <location>
        <begin position="157"/>
        <end position="213"/>
    </location>
</feature>
<protein>
    <recommendedName>
        <fullName evidence="4">RRM domain-containing protein</fullName>
    </recommendedName>
</protein>
<dbReference type="Pfam" id="PF00076">
    <property type="entry name" value="RRM_1"/>
    <property type="match status" value="1"/>
</dbReference>
<dbReference type="Proteomes" id="UP000230002">
    <property type="component" value="Unassembled WGS sequence"/>
</dbReference>
<dbReference type="InterPro" id="IPR025715">
    <property type="entry name" value="FoP_C"/>
</dbReference>
<name>A0A2G8RP26_9APHY</name>
<evidence type="ECO:0000256" key="2">
    <source>
        <dbReference type="PROSITE-ProRule" id="PRU00176"/>
    </source>
</evidence>
<dbReference type="PANTHER" id="PTHR19965">
    <property type="entry name" value="RNA AND EXPORT FACTOR BINDING PROTEIN"/>
    <property type="match status" value="1"/>
</dbReference>
<dbReference type="SMART" id="SM01218">
    <property type="entry name" value="FoP_duplication"/>
    <property type="match status" value="1"/>
</dbReference>
<feature type="compositionally biased region" description="Basic residues" evidence="3">
    <location>
        <begin position="14"/>
        <end position="24"/>
    </location>
</feature>
<dbReference type="PANTHER" id="PTHR19965:SF35">
    <property type="entry name" value="RNA ANNEALING PROTEIN YRA1"/>
    <property type="match status" value="1"/>
</dbReference>
<evidence type="ECO:0000256" key="1">
    <source>
        <dbReference type="ARBA" id="ARBA00022884"/>
    </source>
</evidence>
<dbReference type="AlphaFoldDB" id="A0A2G8RP26"/>
<evidence type="ECO:0000256" key="3">
    <source>
        <dbReference type="SAM" id="MobiDB-lite"/>
    </source>
</evidence>
<dbReference type="InterPro" id="IPR051229">
    <property type="entry name" value="ALYREF_mRNA_export"/>
</dbReference>
<feature type="compositionally biased region" description="Basic residues" evidence="3">
    <location>
        <begin position="173"/>
        <end position="184"/>
    </location>
</feature>
<gene>
    <name evidence="5" type="ORF">GSI_14566</name>
</gene>
<dbReference type="SMART" id="SM00360">
    <property type="entry name" value="RRM"/>
    <property type="match status" value="1"/>
</dbReference>
<organism evidence="5 6">
    <name type="scientific">Ganoderma sinense ZZ0214-1</name>
    <dbReference type="NCBI Taxonomy" id="1077348"/>
    <lineage>
        <taxon>Eukaryota</taxon>
        <taxon>Fungi</taxon>
        <taxon>Dikarya</taxon>
        <taxon>Basidiomycota</taxon>
        <taxon>Agaricomycotina</taxon>
        <taxon>Agaricomycetes</taxon>
        <taxon>Polyporales</taxon>
        <taxon>Polyporaceae</taxon>
        <taxon>Ganoderma</taxon>
    </lineage>
</organism>
<dbReference type="GO" id="GO:0003729">
    <property type="term" value="F:mRNA binding"/>
    <property type="evidence" value="ECO:0007669"/>
    <property type="project" value="TreeGrafter"/>
</dbReference>
<dbReference type="OrthoDB" id="346839at2759"/>
<dbReference type="SUPFAM" id="SSF54928">
    <property type="entry name" value="RNA-binding domain, RBD"/>
    <property type="match status" value="1"/>
</dbReference>
<feature type="compositionally biased region" description="Low complexity" evidence="3">
    <location>
        <begin position="157"/>
        <end position="172"/>
    </location>
</feature>
<dbReference type="InterPro" id="IPR000504">
    <property type="entry name" value="RRM_dom"/>
</dbReference>
<dbReference type="InterPro" id="IPR035979">
    <property type="entry name" value="RBD_domain_sf"/>
</dbReference>
<evidence type="ECO:0000313" key="6">
    <source>
        <dbReference type="Proteomes" id="UP000230002"/>
    </source>
</evidence>
<keyword evidence="1 2" id="KW-0694">RNA-binding</keyword>
<sequence length="213" mass="22518">MDKSLDEIIATRPKGLRRSTRRNSGKAQVLGTSNPSPATRARAVPASNGAKSVAPAASQQPADKIIVSNLPPDVNEMQVKELFHATVGPLKEVTLHYDSQGRSKGVAAVHFQRRGDGTKAFQQYNNRLIDGKRPMKIEIVVDPSKPAPAASLVSRVAPAAAAPAAESAPRTGGRPRRGRGGGRRKGTERPQKTAADLDAEMEDYTASNGPATA</sequence>